<evidence type="ECO:0000313" key="1">
    <source>
        <dbReference type="EMBL" id="KAK3172696.1"/>
    </source>
</evidence>
<comment type="caution">
    <text evidence="1">The sequence shown here is derived from an EMBL/GenBank/DDBJ whole genome shotgun (WGS) entry which is preliminary data.</text>
</comment>
<reference evidence="1" key="1">
    <citation type="submission" date="2022-11" db="EMBL/GenBank/DDBJ databases">
        <title>Chromosomal genome sequence assembly and mating type (MAT) locus characterization of the leprose asexual lichenized fungus Lepraria neglecta (Nyl.) Erichsen.</title>
        <authorList>
            <person name="Allen J.L."/>
            <person name="Pfeffer B."/>
        </authorList>
    </citation>
    <scope>NUCLEOTIDE SEQUENCE</scope>
    <source>
        <strain evidence="1">Allen 5258</strain>
    </source>
</reference>
<accession>A0AAD9Z751</accession>
<sequence length="217" mass="24457">MAGDERVVEEMEDELQLANILAPAEVSNIRNEHHLPRRIRVRIAKWGTDSSTSLSLIPHFGGTKIPRNWYVTVRGADGKGLKSQHRNEIADEITILAPSEHTFRGQGPVILPLANSTGSNSAIRLARTWLEQTASSWHERRNRPSRNLPGRLIDVTYQRTKVKLVPRKEVTRDKDPKDVAYATLAHCWGPADFLTLTTSNFKNFCQGIEVKLLAQSF</sequence>
<protein>
    <submittedName>
        <fullName evidence="1">Uncharacterized protein</fullName>
    </submittedName>
</protein>
<evidence type="ECO:0000313" key="2">
    <source>
        <dbReference type="Proteomes" id="UP001276659"/>
    </source>
</evidence>
<dbReference type="AlphaFoldDB" id="A0AAD9Z751"/>
<name>A0AAD9Z751_9LECA</name>
<proteinExistence type="predicted"/>
<gene>
    <name evidence="1" type="ORF">OEA41_006020</name>
</gene>
<dbReference type="EMBL" id="JASNWA010000007">
    <property type="protein sequence ID" value="KAK3172696.1"/>
    <property type="molecule type" value="Genomic_DNA"/>
</dbReference>
<keyword evidence="2" id="KW-1185">Reference proteome</keyword>
<organism evidence="1 2">
    <name type="scientific">Lepraria neglecta</name>
    <dbReference type="NCBI Taxonomy" id="209136"/>
    <lineage>
        <taxon>Eukaryota</taxon>
        <taxon>Fungi</taxon>
        <taxon>Dikarya</taxon>
        <taxon>Ascomycota</taxon>
        <taxon>Pezizomycotina</taxon>
        <taxon>Lecanoromycetes</taxon>
        <taxon>OSLEUM clade</taxon>
        <taxon>Lecanoromycetidae</taxon>
        <taxon>Lecanorales</taxon>
        <taxon>Lecanorineae</taxon>
        <taxon>Stereocaulaceae</taxon>
        <taxon>Lepraria</taxon>
    </lineage>
</organism>
<dbReference type="Proteomes" id="UP001276659">
    <property type="component" value="Unassembled WGS sequence"/>
</dbReference>